<dbReference type="EMBL" id="BAAAPC010000023">
    <property type="protein sequence ID" value="GAA2011753.1"/>
    <property type="molecule type" value="Genomic_DNA"/>
</dbReference>
<keyword evidence="2" id="KW-1133">Transmembrane helix</keyword>
<evidence type="ECO:0000313" key="4">
    <source>
        <dbReference type="Proteomes" id="UP001501585"/>
    </source>
</evidence>
<sequence>MKPALVLAQTELDVDAITPGVLGFIVVALIGVALYLLMKSMSKKLVGVRQANFDADASQAESGTANGTGAEPGDRTS</sequence>
<proteinExistence type="predicted"/>
<feature type="region of interest" description="Disordered" evidence="1">
    <location>
        <begin position="56"/>
        <end position="77"/>
    </location>
</feature>
<dbReference type="Proteomes" id="UP001501585">
    <property type="component" value="Unassembled WGS sequence"/>
</dbReference>
<accession>A0ABP5EYX5</accession>
<evidence type="ECO:0000256" key="2">
    <source>
        <dbReference type="SAM" id="Phobius"/>
    </source>
</evidence>
<reference evidence="4" key="1">
    <citation type="journal article" date="2019" name="Int. J. Syst. Evol. Microbiol.">
        <title>The Global Catalogue of Microorganisms (GCM) 10K type strain sequencing project: providing services to taxonomists for standard genome sequencing and annotation.</title>
        <authorList>
            <consortium name="The Broad Institute Genomics Platform"/>
            <consortium name="The Broad Institute Genome Sequencing Center for Infectious Disease"/>
            <person name="Wu L."/>
            <person name="Ma J."/>
        </authorList>
    </citation>
    <scope>NUCLEOTIDE SEQUENCE [LARGE SCALE GENOMIC DNA]</scope>
    <source>
        <strain evidence="4">JCM 15313</strain>
    </source>
</reference>
<name>A0ABP5EYX5_9ACTN</name>
<evidence type="ECO:0000256" key="1">
    <source>
        <dbReference type="SAM" id="MobiDB-lite"/>
    </source>
</evidence>
<keyword evidence="2" id="KW-0812">Transmembrane</keyword>
<protein>
    <submittedName>
        <fullName evidence="3">Uncharacterized protein</fullName>
    </submittedName>
</protein>
<feature type="transmembrane region" description="Helical" evidence="2">
    <location>
        <begin position="16"/>
        <end position="37"/>
    </location>
</feature>
<gene>
    <name evidence="3" type="ORF">GCM10009799_45000</name>
</gene>
<dbReference type="RefSeq" id="WP_344165074.1">
    <property type="nucleotide sequence ID" value="NZ_BAAAPC010000023.1"/>
</dbReference>
<comment type="caution">
    <text evidence="3">The sequence shown here is derived from an EMBL/GenBank/DDBJ whole genome shotgun (WGS) entry which is preliminary data.</text>
</comment>
<evidence type="ECO:0000313" key="3">
    <source>
        <dbReference type="EMBL" id="GAA2011753.1"/>
    </source>
</evidence>
<keyword evidence="2" id="KW-0472">Membrane</keyword>
<keyword evidence="4" id="KW-1185">Reference proteome</keyword>
<organism evidence="3 4">
    <name type="scientific">Nocardiopsis rhodophaea</name>
    <dbReference type="NCBI Taxonomy" id="280238"/>
    <lineage>
        <taxon>Bacteria</taxon>
        <taxon>Bacillati</taxon>
        <taxon>Actinomycetota</taxon>
        <taxon>Actinomycetes</taxon>
        <taxon>Streptosporangiales</taxon>
        <taxon>Nocardiopsidaceae</taxon>
        <taxon>Nocardiopsis</taxon>
    </lineage>
</organism>